<dbReference type="PANTHER" id="PTHR43065:SF10">
    <property type="entry name" value="PEROXIDE STRESS-ACTIVATED HISTIDINE KINASE MAK3"/>
    <property type="match status" value="1"/>
</dbReference>
<keyword evidence="6" id="KW-0547">Nucleotide-binding</keyword>
<keyword evidence="4" id="KW-0597">Phosphoprotein</keyword>
<evidence type="ECO:0000256" key="7">
    <source>
        <dbReference type="ARBA" id="ARBA00022777"/>
    </source>
</evidence>
<dbReference type="PROSITE" id="PS50109">
    <property type="entry name" value="HIS_KIN"/>
    <property type="match status" value="1"/>
</dbReference>
<dbReference type="GO" id="GO:0016020">
    <property type="term" value="C:membrane"/>
    <property type="evidence" value="ECO:0007669"/>
    <property type="project" value="UniProtKB-SubCell"/>
</dbReference>
<name>A0A7V4U0X3_CALAY</name>
<dbReference type="CDD" id="cd06225">
    <property type="entry name" value="HAMP"/>
    <property type="match status" value="1"/>
</dbReference>
<dbReference type="InterPro" id="IPR003594">
    <property type="entry name" value="HATPase_dom"/>
</dbReference>
<dbReference type="SUPFAM" id="SSF47384">
    <property type="entry name" value="Homodimeric domain of signal transducing histidine kinase"/>
    <property type="match status" value="1"/>
</dbReference>
<dbReference type="Pfam" id="PF00512">
    <property type="entry name" value="HisKA"/>
    <property type="match status" value="1"/>
</dbReference>
<evidence type="ECO:0000256" key="2">
    <source>
        <dbReference type="ARBA" id="ARBA00004370"/>
    </source>
</evidence>
<comment type="caution">
    <text evidence="14">The sequence shown here is derived from an EMBL/GenBank/DDBJ whole genome shotgun (WGS) entry which is preliminary data.</text>
</comment>
<dbReference type="InterPro" id="IPR036890">
    <property type="entry name" value="HATPase_C_sf"/>
</dbReference>
<comment type="catalytic activity">
    <reaction evidence="1">
        <text>ATP + protein L-histidine = ADP + protein N-phospho-L-histidine.</text>
        <dbReference type="EC" id="2.7.13.3"/>
    </reaction>
</comment>
<evidence type="ECO:0000256" key="4">
    <source>
        <dbReference type="ARBA" id="ARBA00022553"/>
    </source>
</evidence>
<dbReference type="InterPro" id="IPR005467">
    <property type="entry name" value="His_kinase_dom"/>
</dbReference>
<dbReference type="CDD" id="cd00082">
    <property type="entry name" value="HisKA"/>
    <property type="match status" value="1"/>
</dbReference>
<evidence type="ECO:0000256" key="9">
    <source>
        <dbReference type="ARBA" id="ARBA00023012"/>
    </source>
</evidence>
<dbReference type="SMART" id="SM00388">
    <property type="entry name" value="HisKA"/>
    <property type="match status" value="1"/>
</dbReference>
<evidence type="ECO:0000256" key="10">
    <source>
        <dbReference type="SAM" id="Coils"/>
    </source>
</evidence>
<dbReference type="Pfam" id="PF02518">
    <property type="entry name" value="HATPase_c"/>
    <property type="match status" value="1"/>
</dbReference>
<keyword evidence="11" id="KW-0472">Membrane</keyword>
<feature type="transmembrane region" description="Helical" evidence="11">
    <location>
        <begin position="187"/>
        <end position="209"/>
    </location>
</feature>
<keyword evidence="11" id="KW-1133">Transmembrane helix</keyword>
<dbReference type="Gene3D" id="1.10.287.130">
    <property type="match status" value="1"/>
</dbReference>
<keyword evidence="5" id="KW-0808">Transferase</keyword>
<dbReference type="SMART" id="SM00387">
    <property type="entry name" value="HATPase_c"/>
    <property type="match status" value="1"/>
</dbReference>
<evidence type="ECO:0000259" key="13">
    <source>
        <dbReference type="PROSITE" id="PS50885"/>
    </source>
</evidence>
<organism evidence="14">
    <name type="scientific">Caldithrix abyssi</name>
    <dbReference type="NCBI Taxonomy" id="187145"/>
    <lineage>
        <taxon>Bacteria</taxon>
        <taxon>Pseudomonadati</taxon>
        <taxon>Calditrichota</taxon>
        <taxon>Calditrichia</taxon>
        <taxon>Calditrichales</taxon>
        <taxon>Calditrichaceae</taxon>
        <taxon>Caldithrix</taxon>
    </lineage>
</organism>
<feature type="domain" description="Histidine kinase" evidence="12">
    <location>
        <begin position="271"/>
        <end position="470"/>
    </location>
</feature>
<dbReference type="InterPro" id="IPR004358">
    <property type="entry name" value="Sig_transdc_His_kin-like_C"/>
</dbReference>
<dbReference type="PROSITE" id="PS50885">
    <property type="entry name" value="HAMP"/>
    <property type="match status" value="1"/>
</dbReference>
<dbReference type="Gene3D" id="6.10.340.10">
    <property type="match status" value="1"/>
</dbReference>
<feature type="domain" description="HAMP" evidence="13">
    <location>
        <begin position="211"/>
        <end position="263"/>
    </location>
</feature>
<keyword evidence="9" id="KW-0902">Two-component regulatory system</keyword>
<dbReference type="GO" id="GO:0005524">
    <property type="term" value="F:ATP binding"/>
    <property type="evidence" value="ECO:0007669"/>
    <property type="project" value="UniProtKB-KW"/>
</dbReference>
<dbReference type="AlphaFoldDB" id="A0A7V4U0X3"/>
<proteinExistence type="predicted"/>
<evidence type="ECO:0000313" key="14">
    <source>
        <dbReference type="EMBL" id="HGY55975.1"/>
    </source>
</evidence>
<dbReference type="EC" id="2.7.13.3" evidence="3"/>
<evidence type="ECO:0000256" key="1">
    <source>
        <dbReference type="ARBA" id="ARBA00000085"/>
    </source>
</evidence>
<keyword evidence="11" id="KW-0812">Transmembrane</keyword>
<dbReference type="GO" id="GO:0000155">
    <property type="term" value="F:phosphorelay sensor kinase activity"/>
    <property type="evidence" value="ECO:0007669"/>
    <property type="project" value="InterPro"/>
</dbReference>
<feature type="transmembrane region" description="Helical" evidence="11">
    <location>
        <begin position="20"/>
        <end position="42"/>
    </location>
</feature>
<accession>A0A7V4U0X3</accession>
<dbReference type="PRINTS" id="PR00344">
    <property type="entry name" value="BCTRLSENSOR"/>
</dbReference>
<dbReference type="InterPro" id="IPR003660">
    <property type="entry name" value="HAMP_dom"/>
</dbReference>
<dbReference type="Proteomes" id="UP000885779">
    <property type="component" value="Unassembled WGS sequence"/>
</dbReference>
<feature type="coiled-coil region" evidence="10">
    <location>
        <begin position="251"/>
        <end position="278"/>
    </location>
</feature>
<comment type="subcellular location">
    <subcellularLocation>
        <location evidence="2">Membrane</location>
    </subcellularLocation>
</comment>
<evidence type="ECO:0000256" key="5">
    <source>
        <dbReference type="ARBA" id="ARBA00022679"/>
    </source>
</evidence>
<evidence type="ECO:0000256" key="6">
    <source>
        <dbReference type="ARBA" id="ARBA00022741"/>
    </source>
</evidence>
<dbReference type="PANTHER" id="PTHR43065">
    <property type="entry name" value="SENSOR HISTIDINE KINASE"/>
    <property type="match status" value="1"/>
</dbReference>
<reference evidence="14" key="1">
    <citation type="journal article" date="2020" name="mSystems">
        <title>Genome- and Community-Level Interaction Insights into Carbon Utilization and Element Cycling Functions of Hydrothermarchaeota in Hydrothermal Sediment.</title>
        <authorList>
            <person name="Zhou Z."/>
            <person name="Liu Y."/>
            <person name="Xu W."/>
            <person name="Pan J."/>
            <person name="Luo Z.H."/>
            <person name="Li M."/>
        </authorList>
    </citation>
    <scope>NUCLEOTIDE SEQUENCE [LARGE SCALE GENOMIC DNA]</scope>
    <source>
        <strain evidence="14">HyVt-577</strain>
    </source>
</reference>
<protein>
    <recommendedName>
        <fullName evidence="3">histidine kinase</fullName>
        <ecNumber evidence="3">2.7.13.3</ecNumber>
    </recommendedName>
</protein>
<keyword evidence="10" id="KW-0175">Coiled coil</keyword>
<dbReference type="SUPFAM" id="SSF55874">
    <property type="entry name" value="ATPase domain of HSP90 chaperone/DNA topoisomerase II/histidine kinase"/>
    <property type="match status" value="1"/>
</dbReference>
<dbReference type="SMART" id="SM00304">
    <property type="entry name" value="HAMP"/>
    <property type="match status" value="1"/>
</dbReference>
<evidence type="ECO:0000256" key="8">
    <source>
        <dbReference type="ARBA" id="ARBA00022840"/>
    </source>
</evidence>
<evidence type="ECO:0000256" key="11">
    <source>
        <dbReference type="SAM" id="Phobius"/>
    </source>
</evidence>
<evidence type="ECO:0000259" key="12">
    <source>
        <dbReference type="PROSITE" id="PS50109"/>
    </source>
</evidence>
<dbReference type="InterPro" id="IPR036097">
    <property type="entry name" value="HisK_dim/P_sf"/>
</dbReference>
<dbReference type="InterPro" id="IPR003661">
    <property type="entry name" value="HisK_dim/P_dom"/>
</dbReference>
<dbReference type="EMBL" id="DRQG01000090">
    <property type="protein sequence ID" value="HGY55975.1"/>
    <property type="molecule type" value="Genomic_DNA"/>
</dbReference>
<dbReference type="Gene3D" id="3.30.565.10">
    <property type="entry name" value="Histidine kinase-like ATPase, C-terminal domain"/>
    <property type="match status" value="1"/>
</dbReference>
<evidence type="ECO:0000256" key="3">
    <source>
        <dbReference type="ARBA" id="ARBA00012438"/>
    </source>
</evidence>
<keyword evidence="7 14" id="KW-0418">Kinase</keyword>
<keyword evidence="8" id="KW-0067">ATP-binding</keyword>
<sequence length="470" mass="53762">MHSTGLRELNTRLIKYFFNITIRARIILIFGIFTLVLVAALARIAYVTGKDIYQAQLRDQVRQVCALLAADFKTDYFNYIQAATVSRAYRYIEKKLKKKQKEQELSNIFIFNSDYTRIYAAKAGIGTEQLKINRREIRSIQPGETAASLPFKGLDDRWYLWGFYRFNDDWYLGIRENARRLAKLDELTYTFLGIGFIGFVFVLLAAWLLSGALSRPIEKLVGFSKSIGQGQFYEQAPRDIHGELAVLAQALVRMQKSLHQKQKEKEEMLAQIAHEIRNPLGGIELLAGLLLEDNRLSEEQRSYIQKIQEEVQGLKTQITDYLQYSRPMPANPTEVNIADLLNEAEQTLRSSLQRKNIYLEKRINQSTLLFDRQHLLQIIVNLLSNSIDAVPEGGQIIIASEADGIYVQDNGRGIGIKNREDIFQPFFTTKKDGAGLGLAISRKLAEENDARLELVTDKAQRTIFKLQILT</sequence>
<gene>
    <name evidence="14" type="ORF">ENK44_09750</name>
</gene>